<name>A0ACA9Q7Q0_9GLOM</name>
<evidence type="ECO:0000313" key="2">
    <source>
        <dbReference type="Proteomes" id="UP000789366"/>
    </source>
</evidence>
<gene>
    <name evidence="1" type="ORF">SPELUC_LOCUS13485</name>
</gene>
<protein>
    <submittedName>
        <fullName evidence="1">5862_t:CDS:1</fullName>
    </submittedName>
</protein>
<dbReference type="Proteomes" id="UP000789366">
    <property type="component" value="Unassembled WGS sequence"/>
</dbReference>
<keyword evidence="2" id="KW-1185">Reference proteome</keyword>
<comment type="caution">
    <text evidence="1">The sequence shown here is derived from an EMBL/GenBank/DDBJ whole genome shotgun (WGS) entry which is preliminary data.</text>
</comment>
<accession>A0ACA9Q7Q0</accession>
<evidence type="ECO:0000313" key="1">
    <source>
        <dbReference type="EMBL" id="CAG8736548.1"/>
    </source>
</evidence>
<feature type="non-terminal residue" evidence="1">
    <location>
        <position position="1"/>
    </location>
</feature>
<dbReference type="EMBL" id="CAJVPW010035865">
    <property type="protein sequence ID" value="CAG8736548.1"/>
    <property type="molecule type" value="Genomic_DNA"/>
</dbReference>
<organism evidence="1 2">
    <name type="scientific">Cetraspora pellucida</name>
    <dbReference type="NCBI Taxonomy" id="1433469"/>
    <lineage>
        <taxon>Eukaryota</taxon>
        <taxon>Fungi</taxon>
        <taxon>Fungi incertae sedis</taxon>
        <taxon>Mucoromycota</taxon>
        <taxon>Glomeromycotina</taxon>
        <taxon>Glomeromycetes</taxon>
        <taxon>Diversisporales</taxon>
        <taxon>Gigasporaceae</taxon>
        <taxon>Cetraspora</taxon>
    </lineage>
</organism>
<sequence length="45" mass="5242">EICEGKLSREMVENNNSKGKDKEAESQVKDEQYEGQMEVGFYQKK</sequence>
<proteinExistence type="predicted"/>
<reference evidence="1" key="1">
    <citation type="submission" date="2021-06" db="EMBL/GenBank/DDBJ databases">
        <authorList>
            <person name="Kallberg Y."/>
            <person name="Tangrot J."/>
            <person name="Rosling A."/>
        </authorList>
    </citation>
    <scope>NUCLEOTIDE SEQUENCE</scope>
    <source>
        <strain evidence="1">28 12/20/2015</strain>
    </source>
</reference>